<organism evidence="1 2">
    <name type="scientific">Pseudoalteromonas denitrificans DSM 6059</name>
    <dbReference type="NCBI Taxonomy" id="1123010"/>
    <lineage>
        <taxon>Bacteria</taxon>
        <taxon>Pseudomonadati</taxon>
        <taxon>Pseudomonadota</taxon>
        <taxon>Gammaproteobacteria</taxon>
        <taxon>Alteromonadales</taxon>
        <taxon>Pseudoalteromonadaceae</taxon>
        <taxon>Pseudoalteromonas</taxon>
    </lineage>
</organism>
<evidence type="ECO:0008006" key="3">
    <source>
        <dbReference type="Google" id="ProtNLM"/>
    </source>
</evidence>
<dbReference type="RefSeq" id="WP_091989107.1">
    <property type="nucleotide sequence ID" value="NZ_FOLO01000046.1"/>
</dbReference>
<dbReference type="AlphaFoldDB" id="A0A1I1R5L4"/>
<evidence type="ECO:0000313" key="2">
    <source>
        <dbReference type="Proteomes" id="UP000198862"/>
    </source>
</evidence>
<name>A0A1I1R5L4_9GAMM</name>
<evidence type="ECO:0000313" key="1">
    <source>
        <dbReference type="EMBL" id="SFD29467.1"/>
    </source>
</evidence>
<accession>A0A1I1R5L4</accession>
<reference evidence="1 2" key="1">
    <citation type="submission" date="2016-10" db="EMBL/GenBank/DDBJ databases">
        <authorList>
            <person name="de Groot N.N."/>
        </authorList>
    </citation>
    <scope>NUCLEOTIDE SEQUENCE [LARGE SCALE GENOMIC DNA]</scope>
    <source>
        <strain evidence="1 2">DSM 6059</strain>
    </source>
</reference>
<protein>
    <recommendedName>
        <fullName evidence="3">Lipoprotein</fullName>
    </recommendedName>
</protein>
<dbReference type="OrthoDB" id="6307630at2"/>
<sequence>MKGLLMILLVLLSGCHTPKIYIINQGYSQKQLSSFKQAFKQQGLTVYDSQVNIPQEFTDVALATNIGFSDQELINKVQSILNGFELSNAEHYRFKQGNHYYSDNNIGVYLKNPNRLDKEDLPPYLTTQNCITADATLQLNKSGKFVLEYENRPYTDDKLHKVSGFWRYVGGELILTGKLVEPQYYQQSNETMQTHLGLRPGEVFKPKMNKHSLPALNCEFSIVYMDKK</sequence>
<dbReference type="Proteomes" id="UP000198862">
    <property type="component" value="Unassembled WGS sequence"/>
</dbReference>
<dbReference type="EMBL" id="FOLO01000046">
    <property type="protein sequence ID" value="SFD29467.1"/>
    <property type="molecule type" value="Genomic_DNA"/>
</dbReference>
<dbReference type="PROSITE" id="PS51257">
    <property type="entry name" value="PROKAR_LIPOPROTEIN"/>
    <property type="match status" value="1"/>
</dbReference>
<keyword evidence="2" id="KW-1185">Reference proteome</keyword>
<gene>
    <name evidence="1" type="ORF">SAMN02745724_04115</name>
</gene>
<proteinExistence type="predicted"/>